<evidence type="ECO:0000313" key="2">
    <source>
        <dbReference type="Proteomes" id="UP000485058"/>
    </source>
</evidence>
<dbReference type="Gene3D" id="2.40.30.110">
    <property type="entry name" value="Aminomethyltransferase beta-barrel domains"/>
    <property type="match status" value="1"/>
</dbReference>
<dbReference type="InterPro" id="IPR029043">
    <property type="entry name" value="GcvT/YgfZ_C"/>
</dbReference>
<sequence length="41" mass="4604">MLYVQKGHDKAGTKVKLVVRGKANDAEVVKMPFVPTHYYKG</sequence>
<gene>
    <name evidence="1" type="ORF">HaLaN_07865</name>
</gene>
<name>A0A699YZP0_HAELA</name>
<keyword evidence="2" id="KW-1185">Reference proteome</keyword>
<comment type="caution">
    <text evidence="1">The sequence shown here is derived from an EMBL/GenBank/DDBJ whole genome shotgun (WGS) entry which is preliminary data.</text>
</comment>
<protein>
    <submittedName>
        <fullName evidence="1">Glycine cleavage system T protein</fullName>
    </submittedName>
</protein>
<evidence type="ECO:0000313" key="1">
    <source>
        <dbReference type="EMBL" id="GFH12224.1"/>
    </source>
</evidence>
<dbReference type="Proteomes" id="UP000485058">
    <property type="component" value="Unassembled WGS sequence"/>
</dbReference>
<reference evidence="1 2" key="1">
    <citation type="submission" date="2020-02" db="EMBL/GenBank/DDBJ databases">
        <title>Draft genome sequence of Haematococcus lacustris strain NIES-144.</title>
        <authorList>
            <person name="Morimoto D."/>
            <person name="Nakagawa S."/>
            <person name="Yoshida T."/>
            <person name="Sawayama S."/>
        </authorList>
    </citation>
    <scope>NUCLEOTIDE SEQUENCE [LARGE SCALE GENOMIC DNA]</scope>
    <source>
        <strain evidence="1 2">NIES-144</strain>
    </source>
</reference>
<dbReference type="AlphaFoldDB" id="A0A699YZP0"/>
<organism evidence="1 2">
    <name type="scientific">Haematococcus lacustris</name>
    <name type="common">Green alga</name>
    <name type="synonym">Haematococcus pluvialis</name>
    <dbReference type="NCBI Taxonomy" id="44745"/>
    <lineage>
        <taxon>Eukaryota</taxon>
        <taxon>Viridiplantae</taxon>
        <taxon>Chlorophyta</taxon>
        <taxon>core chlorophytes</taxon>
        <taxon>Chlorophyceae</taxon>
        <taxon>CS clade</taxon>
        <taxon>Chlamydomonadales</taxon>
        <taxon>Haematococcaceae</taxon>
        <taxon>Haematococcus</taxon>
    </lineage>
</organism>
<dbReference type="SUPFAM" id="SSF101790">
    <property type="entry name" value="Aminomethyltransferase beta-barrel domain"/>
    <property type="match status" value="1"/>
</dbReference>
<proteinExistence type="predicted"/>
<accession>A0A699YZP0</accession>
<dbReference type="EMBL" id="BLLF01000479">
    <property type="protein sequence ID" value="GFH12224.1"/>
    <property type="molecule type" value="Genomic_DNA"/>
</dbReference>